<feature type="signal peptide" evidence="1">
    <location>
        <begin position="1"/>
        <end position="26"/>
    </location>
</feature>
<evidence type="ECO:0000313" key="3">
    <source>
        <dbReference type="Proteomes" id="UP001557484"/>
    </source>
</evidence>
<evidence type="ECO:0000256" key="1">
    <source>
        <dbReference type="SAM" id="SignalP"/>
    </source>
</evidence>
<dbReference type="EMBL" id="JBFRYB010000001">
    <property type="protein sequence ID" value="MEX1663966.1"/>
    <property type="molecule type" value="Genomic_DNA"/>
</dbReference>
<keyword evidence="1" id="KW-0732">Signal</keyword>
<keyword evidence="3" id="KW-1185">Reference proteome</keyword>
<name>A0ABV3TQV1_9GAMM</name>
<organism evidence="2 3">
    <name type="scientific">Zhongshania arctica</name>
    <dbReference type="NCBI Taxonomy" id="3238302"/>
    <lineage>
        <taxon>Bacteria</taxon>
        <taxon>Pseudomonadati</taxon>
        <taxon>Pseudomonadota</taxon>
        <taxon>Gammaproteobacteria</taxon>
        <taxon>Cellvibrionales</taxon>
        <taxon>Spongiibacteraceae</taxon>
        <taxon>Zhongshania</taxon>
    </lineage>
</organism>
<dbReference type="RefSeq" id="WP_368374095.1">
    <property type="nucleotide sequence ID" value="NZ_JBFRYB010000001.1"/>
</dbReference>
<dbReference type="PROSITE" id="PS51257">
    <property type="entry name" value="PROKAR_LIPOPROTEIN"/>
    <property type="match status" value="1"/>
</dbReference>
<sequence>MHEIRMISIALLITMTLLGCTSQTMSTQVQFQDVGSIPPPRNGPVYVGLKGQATELTDAINSSAHLTTLPPSANSTPVFYINAEQQFYARSEDDFIWIPAFLAMIIPASGVQSIEWQIDLQSSSDKYPSRSTYLFKRRWYLSFFPHVYLFGKYAKFGESSQITPDAIVKSEKAHVVSNIIYEANRKGFLNINK</sequence>
<feature type="chain" id="PRO_5045729106" description="Lipoprotein" evidence="1">
    <location>
        <begin position="27"/>
        <end position="193"/>
    </location>
</feature>
<comment type="caution">
    <text evidence="2">The sequence shown here is derived from an EMBL/GenBank/DDBJ whole genome shotgun (WGS) entry which is preliminary data.</text>
</comment>
<dbReference type="Proteomes" id="UP001557484">
    <property type="component" value="Unassembled WGS sequence"/>
</dbReference>
<evidence type="ECO:0008006" key="4">
    <source>
        <dbReference type="Google" id="ProtNLM"/>
    </source>
</evidence>
<evidence type="ECO:0000313" key="2">
    <source>
        <dbReference type="EMBL" id="MEX1663966.1"/>
    </source>
</evidence>
<proteinExistence type="predicted"/>
<protein>
    <recommendedName>
        <fullName evidence="4">Lipoprotein</fullName>
    </recommendedName>
</protein>
<accession>A0ABV3TQV1</accession>
<gene>
    <name evidence="2" type="ORF">AB4875_00635</name>
</gene>
<reference evidence="2 3" key="1">
    <citation type="journal article" date="2011" name="Int. J. Syst. Evol. Microbiol.">
        <title>Zhongshania antarctica gen. nov., sp. nov. and Zhongshania guokunii sp. nov., gammaproteobacteria respectively isolated from coastal attached (fast) ice and surface seawater of the Antarctic.</title>
        <authorList>
            <person name="Li H.J."/>
            <person name="Zhang X.Y."/>
            <person name="Chen C.X."/>
            <person name="Zhang Y.J."/>
            <person name="Gao Z.M."/>
            <person name="Yu Y."/>
            <person name="Chen X.L."/>
            <person name="Chen B."/>
            <person name="Zhang Y.Z."/>
        </authorList>
    </citation>
    <scope>NUCLEOTIDE SEQUENCE [LARGE SCALE GENOMIC DNA]</scope>
    <source>
        <strain evidence="2 3">R06B22</strain>
    </source>
</reference>